<feature type="domain" description="TM2" evidence="7">
    <location>
        <begin position="72"/>
        <end position="132"/>
    </location>
</feature>
<dbReference type="GO" id="GO:0016020">
    <property type="term" value="C:membrane"/>
    <property type="evidence" value="ECO:0007669"/>
    <property type="project" value="UniProtKB-SubCell"/>
</dbReference>
<evidence type="ECO:0000256" key="5">
    <source>
        <dbReference type="SAM" id="MobiDB-lite"/>
    </source>
</evidence>
<feature type="region of interest" description="Disordered" evidence="5">
    <location>
        <begin position="1"/>
        <end position="45"/>
    </location>
</feature>
<evidence type="ECO:0000259" key="7">
    <source>
        <dbReference type="Pfam" id="PF05154"/>
    </source>
</evidence>
<name>I0WUY3_RHOOP</name>
<dbReference type="PATRIC" id="fig|1165867.3.peg.1675"/>
<dbReference type="AlphaFoldDB" id="I0WUY3"/>
<keyword evidence="3 6" id="KW-1133">Transmembrane helix</keyword>
<organism evidence="8 9">
    <name type="scientific">Rhodococcus opacus RKJ300 = JCM 13270</name>
    <dbReference type="NCBI Taxonomy" id="1165867"/>
    <lineage>
        <taxon>Bacteria</taxon>
        <taxon>Bacillati</taxon>
        <taxon>Actinomycetota</taxon>
        <taxon>Actinomycetes</taxon>
        <taxon>Mycobacteriales</taxon>
        <taxon>Nocardiaceae</taxon>
        <taxon>Rhodococcus</taxon>
    </lineage>
</organism>
<evidence type="ECO:0000313" key="9">
    <source>
        <dbReference type="Proteomes" id="UP000006447"/>
    </source>
</evidence>
<dbReference type="Proteomes" id="UP000006447">
    <property type="component" value="Unassembled WGS sequence"/>
</dbReference>
<sequence length="148" mass="16196">MGWGDPERPQQRPQGEWPQQQPPQEPPWHGPAGPPSQYGNYPQPSLNYVQAQGLNRPAAYGYHPVTGLPYSHKSKTTAGLLSIFFGFFGAGRFYAGHTGLGFAMLIVNIVLTAATLGFWLALAWIWPLIDGICLLAGEPKDKNGLPLR</sequence>
<dbReference type="Pfam" id="PF05154">
    <property type="entry name" value="TM2"/>
    <property type="match status" value="1"/>
</dbReference>
<dbReference type="InterPro" id="IPR007829">
    <property type="entry name" value="TM2"/>
</dbReference>
<feature type="compositionally biased region" description="Pro residues" evidence="5">
    <location>
        <begin position="20"/>
        <end position="34"/>
    </location>
</feature>
<keyword evidence="2 6" id="KW-0812">Transmembrane</keyword>
<evidence type="ECO:0000256" key="1">
    <source>
        <dbReference type="ARBA" id="ARBA00004141"/>
    </source>
</evidence>
<proteinExistence type="predicted"/>
<evidence type="ECO:0000256" key="3">
    <source>
        <dbReference type="ARBA" id="ARBA00022989"/>
    </source>
</evidence>
<comment type="caution">
    <text evidence="8">The sequence shown here is derived from an EMBL/GenBank/DDBJ whole genome shotgun (WGS) entry which is preliminary data.</text>
</comment>
<reference evidence="8 9" key="1">
    <citation type="journal article" date="2012" name="J. Bacteriol.">
        <title>Draft genome sequence of the nitrophenol-degrading actinomycete Rhodococcus imtechensis RKJ300.</title>
        <authorList>
            <person name="Vikram S."/>
            <person name="Kumar S."/>
            <person name="Subramanian S."/>
            <person name="Raghava G.P."/>
        </authorList>
    </citation>
    <scope>NUCLEOTIDE SEQUENCE [LARGE SCALE GENOMIC DNA]</scope>
    <source>
        <strain evidence="8 9">RKJ300</strain>
    </source>
</reference>
<gene>
    <name evidence="8" type="ORF">W59_08294</name>
</gene>
<evidence type="ECO:0000256" key="4">
    <source>
        <dbReference type="ARBA" id="ARBA00023136"/>
    </source>
</evidence>
<feature type="transmembrane region" description="Helical" evidence="6">
    <location>
        <begin position="101"/>
        <end position="126"/>
    </location>
</feature>
<evidence type="ECO:0000256" key="2">
    <source>
        <dbReference type="ARBA" id="ARBA00022692"/>
    </source>
</evidence>
<comment type="subcellular location">
    <subcellularLocation>
        <location evidence="1">Membrane</location>
        <topology evidence="1">Multi-pass membrane protein</topology>
    </subcellularLocation>
</comment>
<feature type="transmembrane region" description="Helical" evidence="6">
    <location>
        <begin position="78"/>
        <end position="95"/>
    </location>
</feature>
<evidence type="ECO:0000256" key="6">
    <source>
        <dbReference type="SAM" id="Phobius"/>
    </source>
</evidence>
<accession>I0WUY3</accession>
<protein>
    <recommendedName>
        <fullName evidence="7">TM2 domain-containing protein</fullName>
    </recommendedName>
</protein>
<feature type="compositionally biased region" description="Basic and acidic residues" evidence="5">
    <location>
        <begin position="1"/>
        <end position="10"/>
    </location>
</feature>
<evidence type="ECO:0000313" key="8">
    <source>
        <dbReference type="EMBL" id="EID80199.1"/>
    </source>
</evidence>
<dbReference type="EMBL" id="AJJH01000039">
    <property type="protein sequence ID" value="EID80199.1"/>
    <property type="molecule type" value="Genomic_DNA"/>
</dbReference>
<keyword evidence="4 6" id="KW-0472">Membrane</keyword>